<dbReference type="Proteomes" id="UP000265520">
    <property type="component" value="Unassembled WGS sequence"/>
</dbReference>
<dbReference type="AlphaFoldDB" id="A0A392T154"/>
<dbReference type="EMBL" id="LXQA010474551">
    <property type="protein sequence ID" value="MCI54117.1"/>
    <property type="molecule type" value="Genomic_DNA"/>
</dbReference>
<accession>A0A392T154</accession>
<organism evidence="1 2">
    <name type="scientific">Trifolium medium</name>
    <dbReference type="NCBI Taxonomy" id="97028"/>
    <lineage>
        <taxon>Eukaryota</taxon>
        <taxon>Viridiplantae</taxon>
        <taxon>Streptophyta</taxon>
        <taxon>Embryophyta</taxon>
        <taxon>Tracheophyta</taxon>
        <taxon>Spermatophyta</taxon>
        <taxon>Magnoliopsida</taxon>
        <taxon>eudicotyledons</taxon>
        <taxon>Gunneridae</taxon>
        <taxon>Pentapetalae</taxon>
        <taxon>rosids</taxon>
        <taxon>fabids</taxon>
        <taxon>Fabales</taxon>
        <taxon>Fabaceae</taxon>
        <taxon>Papilionoideae</taxon>
        <taxon>50 kb inversion clade</taxon>
        <taxon>NPAAA clade</taxon>
        <taxon>Hologalegina</taxon>
        <taxon>IRL clade</taxon>
        <taxon>Trifolieae</taxon>
        <taxon>Trifolium</taxon>
    </lineage>
</organism>
<name>A0A392T154_9FABA</name>
<keyword evidence="2" id="KW-1185">Reference proteome</keyword>
<sequence length="26" mass="2870">MNKCSGIDFKDADEGTNVPQACELRK</sequence>
<comment type="caution">
    <text evidence="1">The sequence shown here is derived from an EMBL/GenBank/DDBJ whole genome shotgun (WGS) entry which is preliminary data.</text>
</comment>
<evidence type="ECO:0000313" key="2">
    <source>
        <dbReference type="Proteomes" id="UP000265520"/>
    </source>
</evidence>
<protein>
    <submittedName>
        <fullName evidence="1">Uncharacterized protein</fullName>
    </submittedName>
</protein>
<evidence type="ECO:0000313" key="1">
    <source>
        <dbReference type="EMBL" id="MCI54117.1"/>
    </source>
</evidence>
<reference evidence="1 2" key="1">
    <citation type="journal article" date="2018" name="Front. Plant Sci.">
        <title>Red Clover (Trifolium pratense) and Zigzag Clover (T. medium) - A Picture of Genomic Similarities and Differences.</title>
        <authorList>
            <person name="Dluhosova J."/>
            <person name="Istvanek J."/>
            <person name="Nedelnik J."/>
            <person name="Repkova J."/>
        </authorList>
    </citation>
    <scope>NUCLEOTIDE SEQUENCE [LARGE SCALE GENOMIC DNA]</scope>
    <source>
        <strain evidence="2">cv. 10/8</strain>
        <tissue evidence="1">Leaf</tissue>
    </source>
</reference>
<proteinExistence type="predicted"/>
<feature type="non-terminal residue" evidence="1">
    <location>
        <position position="26"/>
    </location>
</feature>